<accession>A0A0E3B9L7</accession>
<dbReference type="RefSeq" id="WP_034382421.1">
    <property type="nucleotide sequence ID" value="NZ_AWTN01000116.1"/>
</dbReference>
<sequence>MLVLESLIRQFRPQAQDMAMLHGVAYITFGNIGQPCVMQTILDKLDELTEQRQLRLRRVCG</sequence>
<evidence type="ECO:0000313" key="1">
    <source>
        <dbReference type="EMBL" id="KGG86026.1"/>
    </source>
</evidence>
<dbReference type="Proteomes" id="UP000029567">
    <property type="component" value="Unassembled WGS sequence"/>
</dbReference>
<gene>
    <name evidence="1" type="ORF">P245_22435</name>
</gene>
<protein>
    <submittedName>
        <fullName evidence="1">Uncharacterized protein</fullName>
    </submittedName>
</protein>
<evidence type="ECO:0000313" key="2">
    <source>
        <dbReference type="Proteomes" id="UP000029567"/>
    </source>
</evidence>
<comment type="caution">
    <text evidence="1">The sequence shown here is derived from an EMBL/GenBank/DDBJ whole genome shotgun (WGS) entry which is preliminary data.</text>
</comment>
<organism evidence="1 2">
    <name type="scientific">Comamonas thiooxydans</name>
    <dbReference type="NCBI Taxonomy" id="363952"/>
    <lineage>
        <taxon>Bacteria</taxon>
        <taxon>Pseudomonadati</taxon>
        <taxon>Pseudomonadota</taxon>
        <taxon>Betaproteobacteria</taxon>
        <taxon>Burkholderiales</taxon>
        <taxon>Comamonadaceae</taxon>
        <taxon>Comamonas</taxon>
    </lineage>
</organism>
<proteinExistence type="predicted"/>
<reference evidence="1 2" key="1">
    <citation type="submission" date="2013-09" db="EMBL/GenBank/DDBJ databases">
        <title>High correlation between genotypes and phenotypes of environmental bacteria Comamonas testosteroni strains.</title>
        <authorList>
            <person name="Liu L."/>
            <person name="Zhu W."/>
            <person name="Xia X."/>
            <person name="Xu B."/>
            <person name="Luo M."/>
            <person name="Wang G."/>
        </authorList>
    </citation>
    <scope>NUCLEOTIDE SEQUENCE [LARGE SCALE GENOMIC DNA]</scope>
    <source>
        <strain evidence="1 2">JL14</strain>
    </source>
</reference>
<name>A0A0E3B9L7_9BURK</name>
<dbReference type="EMBL" id="AWTN01000116">
    <property type="protein sequence ID" value="KGG86026.1"/>
    <property type="molecule type" value="Genomic_DNA"/>
</dbReference>
<dbReference type="AlphaFoldDB" id="A0A0E3B9L7"/>